<evidence type="ECO:0000256" key="1">
    <source>
        <dbReference type="SAM" id="MobiDB-lite"/>
    </source>
</evidence>
<accession>A0A326U3R0</accession>
<proteinExistence type="predicted"/>
<dbReference type="EMBL" id="QKUF01000016">
    <property type="protein sequence ID" value="PZW26110.1"/>
    <property type="molecule type" value="Genomic_DNA"/>
</dbReference>
<sequence>MEDSTIVILELSEEAQQLLEDQGIDLYEELQQEVPNLRMRLQADPAAPVGSRDLTTVLLVTAAVAGSLTPLLIRLMNQITPPNREETWEIEETVTRSPDGTETIMRKTIVRKGEQRPWIAPPPSVSMPTLPASEEEKTQ</sequence>
<feature type="region of interest" description="Disordered" evidence="1">
    <location>
        <begin position="114"/>
        <end position="139"/>
    </location>
</feature>
<name>A0A326U3R0_THEHA</name>
<dbReference type="OrthoDB" id="9993440at2"/>
<reference evidence="2 3" key="1">
    <citation type="submission" date="2018-06" db="EMBL/GenBank/DDBJ databases">
        <title>Genomic Encyclopedia of Archaeal and Bacterial Type Strains, Phase II (KMG-II): from individual species to whole genera.</title>
        <authorList>
            <person name="Goeker M."/>
        </authorList>
    </citation>
    <scope>NUCLEOTIDE SEQUENCE [LARGE SCALE GENOMIC DNA]</scope>
    <source>
        <strain evidence="2 3">ATCC BAA-1881</strain>
    </source>
</reference>
<gene>
    <name evidence="2" type="ORF">EI42_04069</name>
</gene>
<dbReference type="AlphaFoldDB" id="A0A326U3R0"/>
<evidence type="ECO:0000313" key="3">
    <source>
        <dbReference type="Proteomes" id="UP000248806"/>
    </source>
</evidence>
<keyword evidence="3" id="KW-1185">Reference proteome</keyword>
<comment type="caution">
    <text evidence="2">The sequence shown here is derived from an EMBL/GenBank/DDBJ whole genome shotgun (WGS) entry which is preliminary data.</text>
</comment>
<dbReference type="Proteomes" id="UP000248806">
    <property type="component" value="Unassembled WGS sequence"/>
</dbReference>
<dbReference type="RefSeq" id="WP_111324407.1">
    <property type="nucleotide sequence ID" value="NZ_BIFX01000003.1"/>
</dbReference>
<evidence type="ECO:0000313" key="2">
    <source>
        <dbReference type="EMBL" id="PZW26110.1"/>
    </source>
</evidence>
<organism evidence="2 3">
    <name type="scientific">Thermosporothrix hazakensis</name>
    <dbReference type="NCBI Taxonomy" id="644383"/>
    <lineage>
        <taxon>Bacteria</taxon>
        <taxon>Bacillati</taxon>
        <taxon>Chloroflexota</taxon>
        <taxon>Ktedonobacteria</taxon>
        <taxon>Ktedonobacterales</taxon>
        <taxon>Thermosporotrichaceae</taxon>
        <taxon>Thermosporothrix</taxon>
    </lineage>
</organism>
<protein>
    <submittedName>
        <fullName evidence="2">Uncharacterized protein</fullName>
    </submittedName>
</protein>